<feature type="transmembrane region" description="Helical" evidence="8">
    <location>
        <begin position="34"/>
        <end position="54"/>
    </location>
</feature>
<dbReference type="Gene3D" id="1.20.1080.10">
    <property type="entry name" value="Glycerol uptake facilitator protein"/>
    <property type="match status" value="1"/>
</dbReference>
<dbReference type="SUPFAM" id="SSF81338">
    <property type="entry name" value="Aquaporin-like"/>
    <property type="match status" value="1"/>
</dbReference>
<feature type="transmembrane region" description="Helical" evidence="8">
    <location>
        <begin position="138"/>
        <end position="156"/>
    </location>
</feature>
<organism evidence="9 10">
    <name type="scientific">Niabella soli DSM 19437</name>
    <dbReference type="NCBI Taxonomy" id="929713"/>
    <lineage>
        <taxon>Bacteria</taxon>
        <taxon>Pseudomonadati</taxon>
        <taxon>Bacteroidota</taxon>
        <taxon>Chitinophagia</taxon>
        <taxon>Chitinophagales</taxon>
        <taxon>Chitinophagaceae</taxon>
        <taxon>Niabella</taxon>
    </lineage>
</organism>
<evidence type="ECO:0000256" key="5">
    <source>
        <dbReference type="ARBA" id="ARBA00022989"/>
    </source>
</evidence>
<evidence type="ECO:0000256" key="2">
    <source>
        <dbReference type="ARBA" id="ARBA00006175"/>
    </source>
</evidence>
<dbReference type="InterPro" id="IPR022357">
    <property type="entry name" value="MIP_CS"/>
</dbReference>
<dbReference type="KEGG" id="nso:NIASO_15325"/>
<dbReference type="OrthoDB" id="9807293at2"/>
<name>W0F2X3_9BACT</name>
<evidence type="ECO:0000256" key="7">
    <source>
        <dbReference type="RuleBase" id="RU000477"/>
    </source>
</evidence>
<feature type="transmembrane region" description="Helical" evidence="8">
    <location>
        <begin position="6"/>
        <end position="27"/>
    </location>
</feature>
<evidence type="ECO:0000313" key="9">
    <source>
        <dbReference type="EMBL" id="AHF16148.1"/>
    </source>
</evidence>
<dbReference type="InterPro" id="IPR023271">
    <property type="entry name" value="Aquaporin-like"/>
</dbReference>
<reference evidence="9 10" key="1">
    <citation type="submission" date="2013-12" db="EMBL/GenBank/DDBJ databases">
        <authorList>
            <consortium name="DOE Joint Genome Institute"/>
            <person name="Eisen J."/>
            <person name="Huntemann M."/>
            <person name="Han J."/>
            <person name="Chen A."/>
            <person name="Kyrpides N."/>
            <person name="Mavromatis K."/>
            <person name="Markowitz V."/>
            <person name="Palaniappan K."/>
            <person name="Ivanova N."/>
            <person name="Schaumberg A."/>
            <person name="Pati A."/>
            <person name="Liolios K."/>
            <person name="Nordberg H.P."/>
            <person name="Cantor M.N."/>
            <person name="Hua S.X."/>
            <person name="Woyke T."/>
        </authorList>
    </citation>
    <scope>NUCLEOTIDE SEQUENCE [LARGE SCALE GENOMIC DNA]</scope>
    <source>
        <strain evidence="10">DSM 19437</strain>
    </source>
</reference>
<evidence type="ECO:0000256" key="6">
    <source>
        <dbReference type="ARBA" id="ARBA00023136"/>
    </source>
</evidence>
<feature type="transmembrane region" description="Helical" evidence="8">
    <location>
        <begin position="213"/>
        <end position="234"/>
    </location>
</feature>
<dbReference type="Pfam" id="PF00230">
    <property type="entry name" value="MIP"/>
    <property type="match status" value="1"/>
</dbReference>
<sequence length="235" mass="24551">MNIFTGELVGTFLLIILGNGVVANVVLNKTKGNSSGWIVITFGWAMAVFVGVFVSSKASGAHLNPAVTVALAWLGKINSNTIPQYLGGQLLGAMLGQAGVWLAYRQHYLATDDTGLKLATFSTAPAIRSPLNNMLTELIGTFILILTVLFIIAPANSLGALDALPVAFIVLGIGLSLGGPTGYAINPVRDFGPRLMHAILPIGKKGPSDWGYAWVPIVGPIIGAVLAAIVFQCLN</sequence>
<proteinExistence type="inferred from homology"/>
<accession>W0F2X3</accession>
<keyword evidence="3 7" id="KW-0813">Transport</keyword>
<protein>
    <submittedName>
        <fullName evidence="9">MIP family channel protein</fullName>
    </submittedName>
</protein>
<evidence type="ECO:0000256" key="4">
    <source>
        <dbReference type="ARBA" id="ARBA00022692"/>
    </source>
</evidence>
<dbReference type="InterPro" id="IPR000425">
    <property type="entry name" value="MIP"/>
</dbReference>
<dbReference type="PRINTS" id="PR00783">
    <property type="entry name" value="MINTRINSICP"/>
</dbReference>
<evidence type="ECO:0000256" key="8">
    <source>
        <dbReference type="SAM" id="Phobius"/>
    </source>
</evidence>
<dbReference type="PROSITE" id="PS00221">
    <property type="entry name" value="MIP"/>
    <property type="match status" value="1"/>
</dbReference>
<dbReference type="GO" id="GO:0005886">
    <property type="term" value="C:plasma membrane"/>
    <property type="evidence" value="ECO:0007669"/>
    <property type="project" value="TreeGrafter"/>
</dbReference>
<dbReference type="GO" id="GO:0015254">
    <property type="term" value="F:glycerol channel activity"/>
    <property type="evidence" value="ECO:0007669"/>
    <property type="project" value="TreeGrafter"/>
</dbReference>
<comment type="similarity">
    <text evidence="2 7">Belongs to the MIP/aquaporin (TC 1.A.8) family.</text>
</comment>
<feature type="transmembrane region" description="Helical" evidence="8">
    <location>
        <begin position="163"/>
        <end position="185"/>
    </location>
</feature>
<dbReference type="eggNOG" id="COG0580">
    <property type="taxonomic scope" value="Bacteria"/>
</dbReference>
<evidence type="ECO:0000256" key="3">
    <source>
        <dbReference type="ARBA" id="ARBA00022448"/>
    </source>
</evidence>
<evidence type="ECO:0000256" key="1">
    <source>
        <dbReference type="ARBA" id="ARBA00004141"/>
    </source>
</evidence>
<dbReference type="PANTHER" id="PTHR43829:SF9">
    <property type="entry name" value="AQUAPORIN-9"/>
    <property type="match status" value="1"/>
</dbReference>
<dbReference type="AlphaFoldDB" id="W0F2X3"/>
<dbReference type="EMBL" id="CP007035">
    <property type="protein sequence ID" value="AHF16148.1"/>
    <property type="molecule type" value="Genomic_DNA"/>
</dbReference>
<keyword evidence="10" id="KW-1185">Reference proteome</keyword>
<comment type="subcellular location">
    <subcellularLocation>
        <location evidence="1">Membrane</location>
        <topology evidence="1">Multi-pass membrane protein</topology>
    </subcellularLocation>
</comment>
<dbReference type="Proteomes" id="UP000003586">
    <property type="component" value="Chromosome"/>
</dbReference>
<dbReference type="STRING" id="929713.NIASO_15325"/>
<gene>
    <name evidence="9" type="ORF">NIASO_15325</name>
</gene>
<dbReference type="PANTHER" id="PTHR43829">
    <property type="entry name" value="AQUAPORIN OR AQUAGLYCEROPORIN RELATED"/>
    <property type="match status" value="1"/>
</dbReference>
<dbReference type="RefSeq" id="WP_008586890.1">
    <property type="nucleotide sequence ID" value="NZ_CP007035.1"/>
</dbReference>
<dbReference type="HOGENOM" id="CLU_020019_9_2_10"/>
<evidence type="ECO:0000313" key="10">
    <source>
        <dbReference type="Proteomes" id="UP000003586"/>
    </source>
</evidence>
<keyword evidence="5 8" id="KW-1133">Transmembrane helix</keyword>
<keyword evidence="6 8" id="KW-0472">Membrane</keyword>
<dbReference type="InterPro" id="IPR050363">
    <property type="entry name" value="MIP/Aquaporin"/>
</dbReference>
<keyword evidence="4 7" id="KW-0812">Transmembrane</keyword>